<evidence type="ECO:0000259" key="14">
    <source>
        <dbReference type="Pfam" id="PF00899"/>
    </source>
</evidence>
<protein>
    <recommendedName>
        <fullName evidence="9">Molybdopterin-synthase adenylyltransferase</fullName>
        <ecNumber evidence="8">2.7.7.80</ecNumber>
    </recommendedName>
    <alternativeName>
        <fullName evidence="12">MoaD protein adenylase</fullName>
    </alternativeName>
    <alternativeName>
        <fullName evidence="10">Molybdopterin-converting factor subunit 1 adenylase</fullName>
    </alternativeName>
    <alternativeName>
        <fullName evidence="11">Sulfur carrier protein MoaD adenylyltransferase</fullName>
    </alternativeName>
</protein>
<feature type="transmembrane region" description="Helical" evidence="13">
    <location>
        <begin position="26"/>
        <end position="45"/>
    </location>
</feature>
<sequence>MIPFLIMAVVLWGVGAATHAPRRARWAMIGILYLAVILALTVLPEAHPMRQTLGGSLGEWLLLGGFAGVIMVYRFGLRALRSRVAPVMDSETDGSFRPAELDRYMRHILLREIGGPGQKKLKHAKVLVVGAGGLGAPILQYLAASGVGTIGVVDDDVVEASNLQRQVIHTDANLGVPKVFSAAEAMRAQNPFVEVRPYNRRFDESCVALIREYDLVLDGSDNFDTRYLVNALCVAEKTPLIAAAITQWEGQISTYNTAKNGPCYQCVFPERPAEGMVPTCAEAGVAAPLPGILGTMMAMEALKDITGAGQGLIGRLLIYDALYTETRVITVKKRADCPICGINSPG</sequence>
<reference evidence="15 16" key="1">
    <citation type="submission" date="2018-03" db="EMBL/GenBank/DDBJ databases">
        <title>The Complete Genome of Celeribacter baekdonensis strain LH4, a Thiosulfate-Oxidizing Alphaproteobacterium Isolated from Gulf of Mexico Continental Slope Sediments.</title>
        <authorList>
            <person name="Flood B.E."/>
            <person name="Bailey J.V."/>
            <person name="Leprich D."/>
        </authorList>
    </citation>
    <scope>NUCLEOTIDE SEQUENCE [LARGE SCALE GENOMIC DNA]</scope>
    <source>
        <strain evidence="15 16">LH4</strain>
    </source>
</reference>
<dbReference type="OrthoDB" id="9804286at2"/>
<organism evidence="15 16">
    <name type="scientific">Celeribacter baekdonensis</name>
    <dbReference type="NCBI Taxonomy" id="875171"/>
    <lineage>
        <taxon>Bacteria</taxon>
        <taxon>Pseudomonadati</taxon>
        <taxon>Pseudomonadota</taxon>
        <taxon>Alphaproteobacteria</taxon>
        <taxon>Rhodobacterales</taxon>
        <taxon>Roseobacteraceae</taxon>
        <taxon>Celeribacter</taxon>
    </lineage>
</organism>
<evidence type="ECO:0000256" key="6">
    <source>
        <dbReference type="ARBA" id="ARBA00055169"/>
    </source>
</evidence>
<evidence type="ECO:0000256" key="10">
    <source>
        <dbReference type="ARBA" id="ARBA00075110"/>
    </source>
</evidence>
<dbReference type="EC" id="2.7.7.80" evidence="8"/>
<evidence type="ECO:0000256" key="1">
    <source>
        <dbReference type="ARBA" id="ARBA00009919"/>
    </source>
</evidence>
<gene>
    <name evidence="15" type="ORF">DA792_13870</name>
</gene>
<feature type="transmembrane region" description="Helical" evidence="13">
    <location>
        <begin position="57"/>
        <end position="76"/>
    </location>
</feature>
<accession>A0A2R4M4R2</accession>
<keyword evidence="3" id="KW-0547">Nucleotide-binding</keyword>
<comment type="function">
    <text evidence="6">Catalyzes the adenylation by ATP of the carboxyl group of the C-terminal glycine of sulfur carrier protein MoaD.</text>
</comment>
<dbReference type="SUPFAM" id="SSF69572">
    <property type="entry name" value="Activating enzymes of the ubiquitin-like proteins"/>
    <property type="match status" value="1"/>
</dbReference>
<dbReference type="InterPro" id="IPR000594">
    <property type="entry name" value="ThiF_NAD_FAD-bd"/>
</dbReference>
<dbReference type="GO" id="GO:0008641">
    <property type="term" value="F:ubiquitin-like modifier activating enzyme activity"/>
    <property type="evidence" value="ECO:0007669"/>
    <property type="project" value="InterPro"/>
</dbReference>
<dbReference type="GO" id="GO:0004792">
    <property type="term" value="F:thiosulfate-cyanide sulfurtransferase activity"/>
    <property type="evidence" value="ECO:0007669"/>
    <property type="project" value="TreeGrafter"/>
</dbReference>
<evidence type="ECO:0000256" key="2">
    <source>
        <dbReference type="ARBA" id="ARBA00022679"/>
    </source>
</evidence>
<dbReference type="GO" id="GO:0061605">
    <property type="term" value="F:molybdopterin-synthase adenylyltransferase activity"/>
    <property type="evidence" value="ECO:0007669"/>
    <property type="project" value="UniProtKB-EC"/>
</dbReference>
<evidence type="ECO:0000256" key="7">
    <source>
        <dbReference type="ARBA" id="ARBA00063809"/>
    </source>
</evidence>
<evidence type="ECO:0000313" key="15">
    <source>
        <dbReference type="EMBL" id="AVW92032.1"/>
    </source>
</evidence>
<dbReference type="GO" id="GO:0005829">
    <property type="term" value="C:cytosol"/>
    <property type="evidence" value="ECO:0007669"/>
    <property type="project" value="TreeGrafter"/>
</dbReference>
<keyword evidence="13" id="KW-0812">Transmembrane</keyword>
<evidence type="ECO:0000256" key="11">
    <source>
        <dbReference type="ARBA" id="ARBA00075328"/>
    </source>
</evidence>
<dbReference type="Proteomes" id="UP000241447">
    <property type="component" value="Chromosome"/>
</dbReference>
<comment type="catalytic activity">
    <reaction evidence="5">
        <text>[molybdopterin-synthase sulfur-carrier protein]-C-terminal Gly-Gly + ATP + H(+) = [molybdopterin-synthase sulfur-carrier protein]-C-terminal Gly-Gly-AMP + diphosphate</text>
        <dbReference type="Rhea" id="RHEA:43616"/>
        <dbReference type="Rhea" id="RHEA-COMP:12159"/>
        <dbReference type="Rhea" id="RHEA-COMP:12202"/>
        <dbReference type="ChEBI" id="CHEBI:15378"/>
        <dbReference type="ChEBI" id="CHEBI:30616"/>
        <dbReference type="ChEBI" id="CHEBI:33019"/>
        <dbReference type="ChEBI" id="CHEBI:90618"/>
        <dbReference type="ChEBI" id="CHEBI:90778"/>
        <dbReference type="EC" id="2.7.7.80"/>
    </reaction>
</comment>
<evidence type="ECO:0000256" key="12">
    <source>
        <dbReference type="ARBA" id="ARBA00078531"/>
    </source>
</evidence>
<dbReference type="CDD" id="cd00757">
    <property type="entry name" value="ThiF_MoeB_HesA_family"/>
    <property type="match status" value="1"/>
</dbReference>
<dbReference type="Pfam" id="PF00899">
    <property type="entry name" value="ThiF"/>
    <property type="match status" value="1"/>
</dbReference>
<evidence type="ECO:0000256" key="8">
    <source>
        <dbReference type="ARBA" id="ARBA00066884"/>
    </source>
</evidence>
<dbReference type="EMBL" id="CP028475">
    <property type="protein sequence ID" value="AVW92032.1"/>
    <property type="molecule type" value="Genomic_DNA"/>
</dbReference>
<dbReference type="FunFam" id="3.40.50.720:FF:000033">
    <property type="entry name" value="Adenylyltransferase and sulfurtransferase MOCS3"/>
    <property type="match status" value="1"/>
</dbReference>
<name>A0A2R4M4R2_9RHOB</name>
<comment type="subunit">
    <text evidence="7">Homodimer. Forms a stable heterotetrameric complex of 2 MoeB and 2 MoaD during adenylation of MoaD.</text>
</comment>
<dbReference type="PANTHER" id="PTHR10953">
    <property type="entry name" value="UBIQUITIN-ACTIVATING ENZYME E1"/>
    <property type="match status" value="1"/>
</dbReference>
<dbReference type="GO" id="GO:0005524">
    <property type="term" value="F:ATP binding"/>
    <property type="evidence" value="ECO:0007669"/>
    <property type="project" value="UniProtKB-KW"/>
</dbReference>
<feature type="domain" description="THIF-type NAD/FAD binding fold" evidence="14">
    <location>
        <begin position="104"/>
        <end position="338"/>
    </location>
</feature>
<evidence type="ECO:0000313" key="16">
    <source>
        <dbReference type="Proteomes" id="UP000241447"/>
    </source>
</evidence>
<keyword evidence="4" id="KW-0067">ATP-binding</keyword>
<evidence type="ECO:0000256" key="5">
    <source>
        <dbReference type="ARBA" id="ARBA00052218"/>
    </source>
</evidence>
<evidence type="ECO:0000256" key="3">
    <source>
        <dbReference type="ARBA" id="ARBA00022741"/>
    </source>
</evidence>
<comment type="similarity">
    <text evidence="1">Belongs to the HesA/MoeB/ThiF family.</text>
</comment>
<keyword evidence="13" id="KW-0472">Membrane</keyword>
<evidence type="ECO:0000256" key="13">
    <source>
        <dbReference type="SAM" id="Phobius"/>
    </source>
</evidence>
<keyword evidence="2" id="KW-0808">Transferase</keyword>
<dbReference type="Gene3D" id="3.40.50.720">
    <property type="entry name" value="NAD(P)-binding Rossmann-like Domain"/>
    <property type="match status" value="1"/>
</dbReference>
<dbReference type="GO" id="GO:0008146">
    <property type="term" value="F:sulfotransferase activity"/>
    <property type="evidence" value="ECO:0007669"/>
    <property type="project" value="TreeGrafter"/>
</dbReference>
<dbReference type="PANTHER" id="PTHR10953:SF102">
    <property type="entry name" value="ADENYLYLTRANSFERASE AND SULFURTRANSFERASE MOCS3"/>
    <property type="match status" value="1"/>
</dbReference>
<dbReference type="AlphaFoldDB" id="A0A2R4M4R2"/>
<dbReference type="KEGG" id="cbak:DA792_13870"/>
<dbReference type="InterPro" id="IPR035985">
    <property type="entry name" value="Ubiquitin-activating_enz"/>
</dbReference>
<evidence type="ECO:0000256" key="9">
    <source>
        <dbReference type="ARBA" id="ARBA00073635"/>
    </source>
</evidence>
<keyword evidence="13" id="KW-1133">Transmembrane helix</keyword>
<dbReference type="InterPro" id="IPR045886">
    <property type="entry name" value="ThiF/MoeB/HesA"/>
</dbReference>
<dbReference type="NCBIfam" id="NF004281">
    <property type="entry name" value="PRK05690.1"/>
    <property type="match status" value="1"/>
</dbReference>
<dbReference type="RefSeq" id="WP_107720451.1">
    <property type="nucleotide sequence ID" value="NZ_CP028475.1"/>
</dbReference>
<evidence type="ECO:0000256" key="4">
    <source>
        <dbReference type="ARBA" id="ARBA00022840"/>
    </source>
</evidence>
<proteinExistence type="inferred from homology"/>